<name>A0A6V8M0H9_9BACT</name>
<evidence type="ECO:0000313" key="2">
    <source>
        <dbReference type="Proteomes" id="UP000494245"/>
    </source>
</evidence>
<dbReference type="EMBL" id="BLTE01000021">
    <property type="protein sequence ID" value="GFK95749.1"/>
    <property type="molecule type" value="Genomic_DNA"/>
</dbReference>
<dbReference type="RefSeq" id="WP_173086887.1">
    <property type="nucleotide sequence ID" value="NZ_BLTE01000021.1"/>
</dbReference>
<reference evidence="1 2" key="1">
    <citation type="submission" date="2020-04" db="EMBL/GenBank/DDBJ databases">
        <authorList>
            <consortium name="Desulfovibrio sp. FSS-1 genome sequencing consortium"/>
            <person name="Shimoshige H."/>
            <person name="Kobayashi H."/>
            <person name="Maekawa T."/>
        </authorList>
    </citation>
    <scope>NUCLEOTIDE SEQUENCE [LARGE SCALE GENOMIC DNA]</scope>
    <source>
        <strain evidence="1 2">SIID29052-01</strain>
    </source>
</reference>
<protein>
    <recommendedName>
        <fullName evidence="3">DUF2867 domain-containing protein</fullName>
    </recommendedName>
</protein>
<proteinExistence type="predicted"/>
<dbReference type="Pfam" id="PF11066">
    <property type="entry name" value="DUF2867"/>
    <property type="match status" value="1"/>
</dbReference>
<dbReference type="AlphaFoldDB" id="A0A6V8M0H9"/>
<keyword evidence="2" id="KW-1185">Reference proteome</keyword>
<dbReference type="InterPro" id="IPR021295">
    <property type="entry name" value="DUF2867"/>
</dbReference>
<organism evidence="1 2">
    <name type="scientific">Fundidesulfovibrio magnetotacticus</name>
    <dbReference type="NCBI Taxonomy" id="2730080"/>
    <lineage>
        <taxon>Bacteria</taxon>
        <taxon>Pseudomonadati</taxon>
        <taxon>Thermodesulfobacteriota</taxon>
        <taxon>Desulfovibrionia</taxon>
        <taxon>Desulfovibrionales</taxon>
        <taxon>Desulfovibrionaceae</taxon>
        <taxon>Fundidesulfovibrio</taxon>
    </lineage>
</organism>
<dbReference type="Proteomes" id="UP000494245">
    <property type="component" value="Unassembled WGS sequence"/>
</dbReference>
<evidence type="ECO:0008006" key="3">
    <source>
        <dbReference type="Google" id="ProtNLM"/>
    </source>
</evidence>
<reference evidence="1 2" key="2">
    <citation type="submission" date="2020-05" db="EMBL/GenBank/DDBJ databases">
        <title>Draft genome sequence of Desulfovibrio sp. strainFSS-1.</title>
        <authorList>
            <person name="Shimoshige H."/>
            <person name="Kobayashi H."/>
            <person name="Maekawa T."/>
        </authorList>
    </citation>
    <scope>NUCLEOTIDE SEQUENCE [LARGE SCALE GENOMIC DNA]</scope>
    <source>
        <strain evidence="1 2">SIID29052-01</strain>
    </source>
</reference>
<evidence type="ECO:0000313" key="1">
    <source>
        <dbReference type="EMBL" id="GFK95749.1"/>
    </source>
</evidence>
<accession>A0A6V8M0H9</accession>
<sequence length="166" mass="18665">MNGQPSELSLPPEVLEAVGAYDFADQFAAASRKEIRRYLADFLSYRPWWLRALFALRAPLARLLGIRHAFQPDAPTGPESIPFEPGGMLWIFRTVAAREGSYWAGEADDAHLRAVLAVTADTLEGGARGYRVMTFVRFKNWRGPLYFRLVRPFHSLVVGAKTRRAA</sequence>
<gene>
    <name evidence="1" type="ORF">NNJEOMEG_03617</name>
</gene>
<comment type="caution">
    <text evidence="1">The sequence shown here is derived from an EMBL/GenBank/DDBJ whole genome shotgun (WGS) entry which is preliminary data.</text>
</comment>